<evidence type="ECO:0000313" key="3">
    <source>
        <dbReference type="EMBL" id="KAK2193287.1"/>
    </source>
</evidence>
<dbReference type="GO" id="GO:0016491">
    <property type="term" value="F:oxidoreductase activity"/>
    <property type="evidence" value="ECO:0007669"/>
    <property type="project" value="UniProtKB-KW"/>
</dbReference>
<keyword evidence="4" id="KW-1185">Reference proteome</keyword>
<dbReference type="PRINTS" id="PR00081">
    <property type="entry name" value="GDHRDH"/>
</dbReference>
<evidence type="ECO:0000256" key="1">
    <source>
        <dbReference type="ARBA" id="ARBA00023002"/>
    </source>
</evidence>
<comment type="caution">
    <text evidence="3">The sequence shown here is derived from an EMBL/GenBank/DDBJ whole genome shotgun (WGS) entry which is preliminary data.</text>
</comment>
<dbReference type="Proteomes" id="UP001209878">
    <property type="component" value="Unassembled WGS sequence"/>
</dbReference>
<dbReference type="PANTHER" id="PTHR43157:SF31">
    <property type="entry name" value="PHOSPHATIDYLINOSITOL-GLYCAN BIOSYNTHESIS CLASS F PROTEIN"/>
    <property type="match status" value="1"/>
</dbReference>
<gene>
    <name evidence="3" type="ORF">NP493_16g10029</name>
</gene>
<accession>A0AAD9UL52</accession>
<comment type="similarity">
    <text evidence="2">Belongs to the short-chain dehydrogenases/reductases (SDR) family.</text>
</comment>
<dbReference type="PANTHER" id="PTHR43157">
    <property type="entry name" value="PHOSPHATIDYLINOSITOL-GLYCAN BIOSYNTHESIS CLASS F PROTEIN-RELATED"/>
    <property type="match status" value="1"/>
</dbReference>
<reference evidence="3" key="1">
    <citation type="journal article" date="2023" name="Mol. Biol. Evol.">
        <title>Third-Generation Sequencing Reveals the Adaptive Role of the Epigenome in Three Deep-Sea Polychaetes.</title>
        <authorList>
            <person name="Perez M."/>
            <person name="Aroh O."/>
            <person name="Sun Y."/>
            <person name="Lan Y."/>
            <person name="Juniper S.K."/>
            <person name="Young C.R."/>
            <person name="Angers B."/>
            <person name="Qian P.Y."/>
        </authorList>
    </citation>
    <scope>NUCLEOTIDE SEQUENCE</scope>
    <source>
        <strain evidence="3">R07B-5</strain>
    </source>
</reference>
<proteinExistence type="inferred from homology"/>
<evidence type="ECO:0008006" key="5">
    <source>
        <dbReference type="Google" id="ProtNLM"/>
    </source>
</evidence>
<dbReference type="SUPFAM" id="SSF51735">
    <property type="entry name" value="NAD(P)-binding Rossmann-fold domains"/>
    <property type="match status" value="1"/>
</dbReference>
<protein>
    <recommendedName>
        <fullName evidence="5">Retinol dehydrogenase 13</fullName>
    </recommendedName>
</protein>
<organism evidence="3 4">
    <name type="scientific">Ridgeia piscesae</name>
    <name type="common">Tubeworm</name>
    <dbReference type="NCBI Taxonomy" id="27915"/>
    <lineage>
        <taxon>Eukaryota</taxon>
        <taxon>Metazoa</taxon>
        <taxon>Spiralia</taxon>
        <taxon>Lophotrochozoa</taxon>
        <taxon>Annelida</taxon>
        <taxon>Polychaeta</taxon>
        <taxon>Sedentaria</taxon>
        <taxon>Canalipalpata</taxon>
        <taxon>Sabellida</taxon>
        <taxon>Siboglinidae</taxon>
        <taxon>Ridgeia</taxon>
    </lineage>
</organism>
<evidence type="ECO:0000313" key="4">
    <source>
        <dbReference type="Proteomes" id="UP001209878"/>
    </source>
</evidence>
<dbReference type="AlphaFoldDB" id="A0AAD9UL52"/>
<dbReference type="Gene3D" id="3.40.50.720">
    <property type="entry name" value="NAD(P)-binding Rossmann-like Domain"/>
    <property type="match status" value="1"/>
</dbReference>
<keyword evidence="1" id="KW-0560">Oxidoreductase</keyword>
<name>A0AAD9UL52_RIDPI</name>
<dbReference type="PRINTS" id="PR00080">
    <property type="entry name" value="SDRFAMILY"/>
</dbReference>
<dbReference type="InterPro" id="IPR036291">
    <property type="entry name" value="NAD(P)-bd_dom_sf"/>
</dbReference>
<evidence type="ECO:0000256" key="2">
    <source>
        <dbReference type="RuleBase" id="RU000363"/>
    </source>
</evidence>
<sequence length="322" mass="36273">MKLPKYVVPISIVGSTIGAFTLFRDKMGGLRYDGEERIPGKTVIVTGANTGLGKVTAKELANRGARVIMACRDMTKCEEACAEIIEETFNRRVVCKKLDLASLESIREFADDINKNEKRLDILINNAGVMGLSKRELTRDGFEMHLGVNHLGPFLLTNLLLDKLKACAPSRVVTLTSIVYRKAQIEFDNLNSARDYDYRWAYMQSKLANVLFSVELARRLEGTNVTTYVVHPGLSRTELGRHMNMNQSYLSSSILGPFWALIFKTPDEGMQTTITCALDPKLEKETGKFYMECQEAALEKVAENKETAQRLWAISEKWTRLT</sequence>
<dbReference type="EMBL" id="JAODUO010000015">
    <property type="protein sequence ID" value="KAK2193287.1"/>
    <property type="molecule type" value="Genomic_DNA"/>
</dbReference>
<dbReference type="Pfam" id="PF00106">
    <property type="entry name" value="adh_short"/>
    <property type="match status" value="1"/>
</dbReference>
<dbReference type="InterPro" id="IPR002347">
    <property type="entry name" value="SDR_fam"/>
</dbReference>